<comment type="caution">
    <text evidence="5">The sequence shown here is derived from an EMBL/GenBank/DDBJ whole genome shotgun (WGS) entry which is preliminary data.</text>
</comment>
<dbReference type="Gene3D" id="3.50.50.60">
    <property type="entry name" value="FAD/NAD(P)-binding domain"/>
    <property type="match status" value="1"/>
</dbReference>
<dbReference type="Gene3D" id="3.40.30.120">
    <property type="match status" value="1"/>
</dbReference>
<accession>A0AAE0NUU7</accession>
<dbReference type="Proteomes" id="UP001285441">
    <property type="component" value="Unassembled WGS sequence"/>
</dbReference>
<name>A0AAE0NUU7_9PEZI</name>
<organism evidence="5 6">
    <name type="scientific">Podospora didyma</name>
    <dbReference type="NCBI Taxonomy" id="330526"/>
    <lineage>
        <taxon>Eukaryota</taxon>
        <taxon>Fungi</taxon>
        <taxon>Dikarya</taxon>
        <taxon>Ascomycota</taxon>
        <taxon>Pezizomycotina</taxon>
        <taxon>Sordariomycetes</taxon>
        <taxon>Sordariomycetidae</taxon>
        <taxon>Sordariales</taxon>
        <taxon>Podosporaceae</taxon>
        <taxon>Podospora</taxon>
    </lineage>
</organism>
<dbReference type="PANTHER" id="PTHR43004">
    <property type="entry name" value="TRK SYSTEM POTASSIUM UPTAKE PROTEIN"/>
    <property type="match status" value="1"/>
</dbReference>
<dbReference type="GO" id="GO:0016709">
    <property type="term" value="F:oxidoreductase activity, acting on paired donors, with incorporation or reduction of molecular oxygen, NAD(P)H as one donor, and incorporation of one atom of oxygen"/>
    <property type="evidence" value="ECO:0007669"/>
    <property type="project" value="UniProtKB-ARBA"/>
</dbReference>
<keyword evidence="3" id="KW-0560">Oxidoreductase</keyword>
<evidence type="ECO:0000256" key="1">
    <source>
        <dbReference type="ARBA" id="ARBA00022630"/>
    </source>
</evidence>
<evidence type="ECO:0000256" key="3">
    <source>
        <dbReference type="ARBA" id="ARBA00023002"/>
    </source>
</evidence>
<reference evidence="5" key="2">
    <citation type="submission" date="2023-06" db="EMBL/GenBank/DDBJ databases">
        <authorList>
            <consortium name="Lawrence Berkeley National Laboratory"/>
            <person name="Haridas S."/>
            <person name="Hensen N."/>
            <person name="Bonometti L."/>
            <person name="Westerberg I."/>
            <person name="Brannstrom I.O."/>
            <person name="Guillou S."/>
            <person name="Cros-Aarteil S."/>
            <person name="Calhoun S."/>
            <person name="Kuo A."/>
            <person name="Mondo S."/>
            <person name="Pangilinan J."/>
            <person name="Riley R."/>
            <person name="LaButti K."/>
            <person name="Andreopoulos B."/>
            <person name="Lipzen A."/>
            <person name="Chen C."/>
            <person name="Yanf M."/>
            <person name="Daum C."/>
            <person name="Ng V."/>
            <person name="Clum A."/>
            <person name="Steindorff A."/>
            <person name="Ohm R."/>
            <person name="Martin F."/>
            <person name="Silar P."/>
            <person name="Natvig D."/>
            <person name="Lalanne C."/>
            <person name="Gautier V."/>
            <person name="Ament-velasquez S.L."/>
            <person name="Kruys A."/>
            <person name="Hutchinson M.I."/>
            <person name="Powell A.J."/>
            <person name="Barry K."/>
            <person name="Miller A.N."/>
            <person name="Grigoriev I.V."/>
            <person name="Debuchy R."/>
            <person name="Gladieux P."/>
            <person name="Thoren M.H."/>
            <person name="Johannesson H."/>
        </authorList>
    </citation>
    <scope>NUCLEOTIDE SEQUENCE</scope>
    <source>
        <strain evidence="5">CBS 232.78</strain>
    </source>
</reference>
<dbReference type="GO" id="GO:0071949">
    <property type="term" value="F:FAD binding"/>
    <property type="evidence" value="ECO:0007669"/>
    <property type="project" value="InterPro"/>
</dbReference>
<dbReference type="InterPro" id="IPR036188">
    <property type="entry name" value="FAD/NAD-bd_sf"/>
</dbReference>
<dbReference type="Gene3D" id="3.30.9.10">
    <property type="entry name" value="D-Amino Acid Oxidase, subunit A, domain 2"/>
    <property type="match status" value="1"/>
</dbReference>
<dbReference type="EMBL" id="JAULSW010000003">
    <property type="protein sequence ID" value="KAK3387855.1"/>
    <property type="molecule type" value="Genomic_DNA"/>
</dbReference>
<gene>
    <name evidence="5" type="ORF">B0H63DRAFT_559299</name>
</gene>
<dbReference type="InterPro" id="IPR050641">
    <property type="entry name" value="RIFMO-like"/>
</dbReference>
<dbReference type="PRINTS" id="PR00420">
    <property type="entry name" value="RNGMNOXGNASE"/>
</dbReference>
<dbReference type="SUPFAM" id="SSF51905">
    <property type="entry name" value="FAD/NAD(P)-binding domain"/>
    <property type="match status" value="1"/>
</dbReference>
<keyword evidence="2" id="KW-0274">FAD</keyword>
<dbReference type="InterPro" id="IPR002938">
    <property type="entry name" value="FAD-bd"/>
</dbReference>
<proteinExistence type="predicted"/>
<dbReference type="Pfam" id="PF01494">
    <property type="entry name" value="FAD_binding_3"/>
    <property type="match status" value="1"/>
</dbReference>
<evidence type="ECO:0000313" key="5">
    <source>
        <dbReference type="EMBL" id="KAK3387855.1"/>
    </source>
</evidence>
<protein>
    <submittedName>
        <fullName evidence="5">FAD binding domain-containing protein</fullName>
    </submittedName>
</protein>
<reference evidence="5" key="1">
    <citation type="journal article" date="2023" name="Mol. Phylogenet. Evol.">
        <title>Genome-scale phylogeny and comparative genomics of the fungal order Sordariales.</title>
        <authorList>
            <person name="Hensen N."/>
            <person name="Bonometti L."/>
            <person name="Westerberg I."/>
            <person name="Brannstrom I.O."/>
            <person name="Guillou S."/>
            <person name="Cros-Aarteil S."/>
            <person name="Calhoun S."/>
            <person name="Haridas S."/>
            <person name="Kuo A."/>
            <person name="Mondo S."/>
            <person name="Pangilinan J."/>
            <person name="Riley R."/>
            <person name="LaButti K."/>
            <person name="Andreopoulos B."/>
            <person name="Lipzen A."/>
            <person name="Chen C."/>
            <person name="Yan M."/>
            <person name="Daum C."/>
            <person name="Ng V."/>
            <person name="Clum A."/>
            <person name="Steindorff A."/>
            <person name="Ohm R.A."/>
            <person name="Martin F."/>
            <person name="Silar P."/>
            <person name="Natvig D.O."/>
            <person name="Lalanne C."/>
            <person name="Gautier V."/>
            <person name="Ament-Velasquez S.L."/>
            <person name="Kruys A."/>
            <person name="Hutchinson M.I."/>
            <person name="Powell A.J."/>
            <person name="Barry K."/>
            <person name="Miller A.N."/>
            <person name="Grigoriev I.V."/>
            <person name="Debuchy R."/>
            <person name="Gladieux P."/>
            <person name="Hiltunen Thoren M."/>
            <person name="Johannesson H."/>
        </authorList>
    </citation>
    <scope>NUCLEOTIDE SEQUENCE</scope>
    <source>
        <strain evidence="5">CBS 232.78</strain>
    </source>
</reference>
<dbReference type="AlphaFoldDB" id="A0AAE0NUU7"/>
<sequence length="611" mass="67173">MDDPIETQFLIVGAGPAGASLACFLTMYGLKGMIIASASGTANTPRAHITNVATMECLRDLGIEEEVMKLAHTGSVLQHVRWCESLAGEEYGRVYGFGNAPDRKGEYEHASPSKLVDIPQTLLEPILIRHATTHGFTVRFDTTLLHFEEAAVTEKDSSSGTSIVATVRDELTKREYRIRTKYLFGADGARSKVAKQINLPMVAKPGGGMAINLQVKADLSHLMEHRPGNLHWIMQPGRDDSKDNFGTICVARMVKPWNEWLFTIARPALDPSQGTASNLPNEAYLDRIKEAIGDDTPVEIQHASRWFVNETYAETYSKGNVFCLGDAVHRHPPSCGLGSNTSIQDAYNLAWKIAYVEAGLATPSLLDSYSLERQPVGEGIVTRANDAWRDNAPVWEALGTLPQATNPSALVELKSLTTPEGDARRARLREALAKVQWEYNGLGAEMGQHYVSSGIYLADDEEEFLLGERATRNPILHHEPSTYPGRRLPHVWLNSAVPKHPISIVDLAGHGKFSLFTGRKGGQEWKEAAGVVGKALGLSIEAHSIGFRQDWEDVYYRWEELRGVDESGAVLVRPDRFVAWRAKRLPEGGVSACAAKLEGVMRSILGLEGTK</sequence>
<evidence type="ECO:0000259" key="4">
    <source>
        <dbReference type="Pfam" id="PF01494"/>
    </source>
</evidence>
<feature type="domain" description="FAD-binding" evidence="4">
    <location>
        <begin position="6"/>
        <end position="383"/>
    </location>
</feature>
<keyword evidence="1" id="KW-0285">Flavoprotein</keyword>
<evidence type="ECO:0000256" key="2">
    <source>
        <dbReference type="ARBA" id="ARBA00022827"/>
    </source>
</evidence>
<keyword evidence="6" id="KW-1185">Reference proteome</keyword>
<evidence type="ECO:0000313" key="6">
    <source>
        <dbReference type="Proteomes" id="UP001285441"/>
    </source>
</evidence>
<dbReference type="PANTHER" id="PTHR43004:SF8">
    <property type="entry name" value="FAD-BINDING DOMAIN-CONTAINING PROTEIN-RELATED"/>
    <property type="match status" value="1"/>
</dbReference>
<dbReference type="Pfam" id="PF21274">
    <property type="entry name" value="Rng_hyd_C"/>
    <property type="match status" value="1"/>
</dbReference>